<organism evidence="2 3">
    <name type="scientific">Pseudomonas denitrificans</name>
    <dbReference type="NCBI Taxonomy" id="43306"/>
    <lineage>
        <taxon>Bacteria</taxon>
        <taxon>Pseudomonadati</taxon>
        <taxon>Pseudomonadota</taxon>
        <taxon>Gammaproteobacteria</taxon>
        <taxon>Pseudomonadales</taxon>
        <taxon>Pseudomonadaceae</taxon>
        <taxon>Halopseudomonas</taxon>
    </lineage>
</organism>
<reference evidence="2 3" key="1">
    <citation type="submission" date="2019-09" db="EMBL/GenBank/DDBJ databases">
        <title>Prosopis cineraria nodule microbiome.</title>
        <authorList>
            <person name="Chaluvadi S.R."/>
            <person name="Ali R."/>
            <person name="Wang X."/>
        </authorList>
    </citation>
    <scope>NUCLEOTIDE SEQUENCE [LARGE SCALE GENOMIC DNA]</scope>
    <source>
        <strain evidence="2 3">BG1</strain>
    </source>
</reference>
<accession>A0A9X7N3X8</accession>
<dbReference type="AlphaFoldDB" id="A0A9X7N3X8"/>
<name>A0A9X7N3X8_PSEDE</name>
<dbReference type="SUPFAM" id="SSF47413">
    <property type="entry name" value="lambda repressor-like DNA-binding domains"/>
    <property type="match status" value="1"/>
</dbReference>
<dbReference type="Pfam" id="PF15731">
    <property type="entry name" value="MqsA_antitoxin"/>
    <property type="match status" value="1"/>
</dbReference>
<feature type="domain" description="HTH cro/C1-type" evidence="1">
    <location>
        <begin position="74"/>
        <end position="128"/>
    </location>
</feature>
<dbReference type="GO" id="GO:0003677">
    <property type="term" value="F:DNA binding"/>
    <property type="evidence" value="ECO:0007669"/>
    <property type="project" value="InterPro"/>
</dbReference>
<sequence length="134" mass="14986">MLCPVCGQADLVHAIRDLPYTYKGQFTTIPQVEADWCDACGESITGPTESERVMQAMAEHRRQVNQAAGHQTLIREVRKELLHLSQREAGELFGGGPNAFSRYERGETEPPVALVKLFGILKTHPELAKEVRQE</sequence>
<dbReference type="InterPro" id="IPR032758">
    <property type="entry name" value="MqsA/HigA-2"/>
</dbReference>
<dbReference type="NCBIfam" id="TIGR03830">
    <property type="entry name" value="CxxCG_CxxCG_HTH"/>
    <property type="match status" value="1"/>
</dbReference>
<evidence type="ECO:0000313" key="2">
    <source>
        <dbReference type="EMBL" id="QEY74479.1"/>
    </source>
</evidence>
<protein>
    <submittedName>
        <fullName evidence="2">YgiT-type zinc finger protein</fullName>
    </submittedName>
</protein>
<dbReference type="RefSeq" id="WP_151188806.1">
    <property type="nucleotide sequence ID" value="NZ_CP043626.1"/>
</dbReference>
<proteinExistence type="predicted"/>
<evidence type="ECO:0000313" key="3">
    <source>
        <dbReference type="Proteomes" id="UP000326659"/>
    </source>
</evidence>
<evidence type="ECO:0000259" key="1">
    <source>
        <dbReference type="PROSITE" id="PS50943"/>
    </source>
</evidence>
<dbReference type="KEGG" id="pden:F1C79_24260"/>
<dbReference type="InterPro" id="IPR022453">
    <property type="entry name" value="Znf_MqsA-type"/>
</dbReference>
<dbReference type="Gene3D" id="1.10.260.40">
    <property type="entry name" value="lambda repressor-like DNA-binding domains"/>
    <property type="match status" value="1"/>
</dbReference>
<dbReference type="PROSITE" id="PS50943">
    <property type="entry name" value="HTH_CROC1"/>
    <property type="match status" value="1"/>
</dbReference>
<dbReference type="NCBIfam" id="TIGR03831">
    <property type="entry name" value="YgiT_finger"/>
    <property type="match status" value="1"/>
</dbReference>
<dbReference type="Proteomes" id="UP000326659">
    <property type="component" value="Chromosome"/>
</dbReference>
<gene>
    <name evidence="2" type="ORF">F1C79_24260</name>
</gene>
<dbReference type="EMBL" id="CP043626">
    <property type="protein sequence ID" value="QEY74479.1"/>
    <property type="molecule type" value="Genomic_DNA"/>
</dbReference>
<dbReference type="InterPro" id="IPR022452">
    <property type="entry name" value="MqsA"/>
</dbReference>
<dbReference type="InterPro" id="IPR010982">
    <property type="entry name" value="Lambda_DNA-bd_dom_sf"/>
</dbReference>
<dbReference type="SMART" id="SM00530">
    <property type="entry name" value="HTH_XRE"/>
    <property type="match status" value="1"/>
</dbReference>
<dbReference type="CDD" id="cd12870">
    <property type="entry name" value="MqsA"/>
    <property type="match status" value="1"/>
</dbReference>
<dbReference type="InterPro" id="IPR001387">
    <property type="entry name" value="Cro/C1-type_HTH"/>
</dbReference>
<keyword evidence="3" id="KW-1185">Reference proteome</keyword>
<dbReference type="Gene3D" id="3.10.20.860">
    <property type="match status" value="1"/>
</dbReference>
<dbReference type="OrthoDB" id="7349669at2"/>
<dbReference type="CDD" id="cd00093">
    <property type="entry name" value="HTH_XRE"/>
    <property type="match status" value="1"/>
</dbReference>